<keyword evidence="3 13" id="KW-0963">Cytoplasm</keyword>
<dbReference type="NCBIfam" id="TIGR01574">
    <property type="entry name" value="miaB-methiolase"/>
    <property type="match status" value="1"/>
</dbReference>
<feature type="binding site" evidence="13">
    <location>
        <position position="41"/>
    </location>
    <ligand>
        <name>[4Fe-4S] cluster</name>
        <dbReference type="ChEBI" id="CHEBI:49883"/>
        <label>1</label>
    </ligand>
</feature>
<dbReference type="AlphaFoldDB" id="A0A517VWT3"/>
<feature type="binding site" evidence="13">
    <location>
        <position position="207"/>
    </location>
    <ligand>
        <name>[4Fe-4S] cluster</name>
        <dbReference type="ChEBI" id="CHEBI:49883"/>
        <label>2</label>
        <note>4Fe-4S-S-AdoMet</note>
    </ligand>
</feature>
<evidence type="ECO:0000256" key="13">
    <source>
        <dbReference type="HAMAP-Rule" id="MF_01864"/>
    </source>
</evidence>
<dbReference type="Pfam" id="PF01938">
    <property type="entry name" value="TRAM"/>
    <property type="match status" value="1"/>
</dbReference>
<evidence type="ECO:0000256" key="3">
    <source>
        <dbReference type="ARBA" id="ARBA00022490"/>
    </source>
</evidence>
<dbReference type="CDD" id="cd01335">
    <property type="entry name" value="Radical_SAM"/>
    <property type="match status" value="1"/>
</dbReference>
<dbReference type="GO" id="GO:0005829">
    <property type="term" value="C:cytosol"/>
    <property type="evidence" value="ECO:0007669"/>
    <property type="project" value="TreeGrafter"/>
</dbReference>
<evidence type="ECO:0000256" key="10">
    <source>
        <dbReference type="ARBA" id="ARBA00068570"/>
    </source>
</evidence>
<evidence type="ECO:0000256" key="12">
    <source>
        <dbReference type="ARBA" id="ARBA00081141"/>
    </source>
</evidence>
<dbReference type="InterPro" id="IPR005839">
    <property type="entry name" value="Methylthiotransferase"/>
</dbReference>
<dbReference type="KEGG" id="gaw:V144x_29410"/>
<evidence type="ECO:0000259" key="15">
    <source>
        <dbReference type="PROSITE" id="PS50926"/>
    </source>
</evidence>
<comment type="cofactor">
    <cofactor evidence="13">
        <name>[4Fe-4S] cluster</name>
        <dbReference type="ChEBI" id="CHEBI:49883"/>
    </cofactor>
    <text evidence="13">Binds 2 [4Fe-4S] clusters. One cluster is coordinated with 3 cysteines and an exchangeable S-adenosyl-L-methionine.</text>
</comment>
<evidence type="ECO:0000313" key="18">
    <source>
        <dbReference type="EMBL" id="QDT97466.1"/>
    </source>
</evidence>
<dbReference type="Gene3D" id="3.80.30.20">
    <property type="entry name" value="tm_1862 like domain"/>
    <property type="match status" value="1"/>
</dbReference>
<feature type="compositionally biased region" description="Basic and acidic residues" evidence="14">
    <location>
        <begin position="1"/>
        <end position="12"/>
    </location>
</feature>
<dbReference type="GO" id="GO:0051539">
    <property type="term" value="F:4 iron, 4 sulfur cluster binding"/>
    <property type="evidence" value="ECO:0007669"/>
    <property type="project" value="UniProtKB-UniRule"/>
</dbReference>
<dbReference type="InterPro" id="IPR006463">
    <property type="entry name" value="MiaB_methiolase"/>
</dbReference>
<dbReference type="InterPro" id="IPR002792">
    <property type="entry name" value="TRAM_dom"/>
</dbReference>
<dbReference type="RefSeq" id="WP_144985812.1">
    <property type="nucleotide sequence ID" value="NZ_CP037920.1"/>
</dbReference>
<evidence type="ECO:0000256" key="1">
    <source>
        <dbReference type="ARBA" id="ARBA00003234"/>
    </source>
</evidence>
<gene>
    <name evidence="13 18" type="primary">miaB</name>
    <name evidence="18" type="ORF">V144x_29410</name>
</gene>
<evidence type="ECO:0000256" key="8">
    <source>
        <dbReference type="ARBA" id="ARBA00023014"/>
    </source>
</evidence>
<comment type="subunit">
    <text evidence="13">Monomer.</text>
</comment>
<dbReference type="SFLD" id="SFLDF00273">
    <property type="entry name" value="(dimethylallyl)adenosine_tRNA"/>
    <property type="match status" value="1"/>
</dbReference>
<proteinExistence type="inferred from homology"/>
<keyword evidence="5 13" id="KW-0949">S-adenosyl-L-methionine</keyword>
<dbReference type="InterPro" id="IPR006638">
    <property type="entry name" value="Elp3/MiaA/NifB-like_rSAM"/>
</dbReference>
<accession>A0A517VWT3</accession>
<comment type="similarity">
    <text evidence="13">Belongs to the methylthiotransferase family. MiaB subfamily.</text>
</comment>
<feature type="binding site" evidence="13">
    <location>
        <position position="111"/>
    </location>
    <ligand>
        <name>[4Fe-4S] cluster</name>
        <dbReference type="ChEBI" id="CHEBI:49883"/>
        <label>1</label>
    </ligand>
</feature>
<dbReference type="SFLD" id="SFLDG01061">
    <property type="entry name" value="methylthiotransferase"/>
    <property type="match status" value="1"/>
</dbReference>
<dbReference type="GO" id="GO:0046872">
    <property type="term" value="F:metal ion binding"/>
    <property type="evidence" value="ECO:0007669"/>
    <property type="project" value="UniProtKB-KW"/>
</dbReference>
<name>A0A517VWT3_9PLAN</name>
<feature type="binding site" evidence="13">
    <location>
        <position position="210"/>
    </location>
    <ligand>
        <name>[4Fe-4S] cluster</name>
        <dbReference type="ChEBI" id="CHEBI:49883"/>
        <label>2</label>
        <note>4Fe-4S-S-AdoMet</note>
    </ligand>
</feature>
<dbReference type="Proteomes" id="UP000318704">
    <property type="component" value="Chromosome"/>
</dbReference>
<evidence type="ECO:0000256" key="11">
    <source>
        <dbReference type="ARBA" id="ARBA00080698"/>
    </source>
</evidence>
<evidence type="ECO:0000256" key="4">
    <source>
        <dbReference type="ARBA" id="ARBA00022679"/>
    </source>
</evidence>
<dbReference type="InterPro" id="IPR058240">
    <property type="entry name" value="rSAM_sf"/>
</dbReference>
<evidence type="ECO:0000256" key="2">
    <source>
        <dbReference type="ARBA" id="ARBA00022485"/>
    </source>
</evidence>
<feature type="binding site" evidence="13">
    <location>
        <position position="203"/>
    </location>
    <ligand>
        <name>[4Fe-4S] cluster</name>
        <dbReference type="ChEBI" id="CHEBI:49883"/>
        <label>2</label>
        <note>4Fe-4S-S-AdoMet</note>
    </ligand>
</feature>
<keyword evidence="7 13" id="KW-0408">Iron</keyword>
<dbReference type="PROSITE" id="PS51449">
    <property type="entry name" value="MTTASE_N"/>
    <property type="match status" value="1"/>
</dbReference>
<dbReference type="EC" id="2.8.4.3" evidence="9 13"/>
<sequence length="513" mass="58010">MSHVDQTNDHAAEPLPVSDTAVDSEVLTDHNHKLYIETVGCQMNMLDSELVVADLRKRGYELTKDVKEAETILFNTCSVREHAEHKIYSSLGRLRYGARKNPKKVIGVMGCMAQKDQKLIFQKAPQVDFVVGTGQLAQVSSLIDKARIHHSQNQRSRELAVGLGRKDGKHTEITNSFQSYDPLRDPEMRPSPFQAFVRIMIGCDKFCSYCVVPSTRGPEQSRSPREIASEVRVLADQGVKEVTLLGQTVNSYKHTQDGKLFRLSDLLYLIHDIEGIDRIKFVTSYPKDMTNDLLEAIRDLPKATRYLHVPLQHGCNDVLKYMKRGYTVEDYRDMMQRINEILPGCSVSSDFIVGHPGETEESHQKSLESIREFRFKNSFIFKYSERPGTKAAERFSDDIPDDVKKRRNNEMLKLQNEISEEDNAEFIGRQVEVLVEGPSKSAQKVTEDSNESLAEQLMGRSNCDRIVVFDGNPRLAGSLAQVEVFDVTPTTLIGSIVTKEYQHNPGSSLPILQ</sequence>
<keyword evidence="2 13" id="KW-0004">4Fe-4S</keyword>
<evidence type="ECO:0000259" key="17">
    <source>
        <dbReference type="PROSITE" id="PS51918"/>
    </source>
</evidence>
<evidence type="ECO:0000313" key="19">
    <source>
        <dbReference type="Proteomes" id="UP000318704"/>
    </source>
</evidence>
<dbReference type="InterPro" id="IPR007197">
    <property type="entry name" value="rSAM"/>
</dbReference>
<dbReference type="InterPro" id="IPR023404">
    <property type="entry name" value="rSAM_horseshoe"/>
</dbReference>
<dbReference type="SFLD" id="SFLDS00029">
    <property type="entry name" value="Radical_SAM"/>
    <property type="match status" value="1"/>
</dbReference>
<evidence type="ECO:0000256" key="7">
    <source>
        <dbReference type="ARBA" id="ARBA00023004"/>
    </source>
</evidence>
<feature type="binding site" evidence="13">
    <location>
        <position position="77"/>
    </location>
    <ligand>
        <name>[4Fe-4S] cluster</name>
        <dbReference type="ChEBI" id="CHEBI:49883"/>
        <label>1</label>
    </ligand>
</feature>
<keyword evidence="6 13" id="KW-0479">Metal-binding</keyword>
<dbReference type="Pfam" id="PF00919">
    <property type="entry name" value="UPF0004"/>
    <property type="match status" value="1"/>
</dbReference>
<feature type="domain" description="TRAM" evidence="15">
    <location>
        <begin position="424"/>
        <end position="498"/>
    </location>
</feature>
<dbReference type="PROSITE" id="PS51918">
    <property type="entry name" value="RADICAL_SAM"/>
    <property type="match status" value="1"/>
</dbReference>
<protein>
    <recommendedName>
        <fullName evidence="10 13">tRNA-2-methylthio-N(6)-dimethylallyladenosine synthase</fullName>
        <ecNumber evidence="9 13">2.8.4.3</ecNumber>
    </recommendedName>
    <alternativeName>
        <fullName evidence="12 13">(Dimethylallyl)adenosine tRNA methylthiotransferase MiaB</fullName>
    </alternativeName>
    <alternativeName>
        <fullName evidence="11 13">tRNA-i(6)A37 methylthiotransferase</fullName>
    </alternativeName>
</protein>
<evidence type="ECO:0000256" key="9">
    <source>
        <dbReference type="ARBA" id="ARBA00033765"/>
    </source>
</evidence>
<dbReference type="PANTHER" id="PTHR43020">
    <property type="entry name" value="CDK5 REGULATORY SUBUNIT-ASSOCIATED PROTEIN 1"/>
    <property type="match status" value="1"/>
</dbReference>
<dbReference type="PROSITE" id="PS01278">
    <property type="entry name" value="MTTASE_RADICAL"/>
    <property type="match status" value="1"/>
</dbReference>
<dbReference type="NCBIfam" id="TIGR00089">
    <property type="entry name" value="MiaB/RimO family radical SAM methylthiotransferase"/>
    <property type="match status" value="1"/>
</dbReference>
<evidence type="ECO:0000259" key="16">
    <source>
        <dbReference type="PROSITE" id="PS51449"/>
    </source>
</evidence>
<comment type="function">
    <text evidence="1 13">Catalyzes the methylthiolation of N6-(dimethylallyl)adenosine (i(6)A), leading to the formation of 2-methylthio-N6-(dimethylallyl)adenosine (ms(2)i(6)A) at position 37 in tRNAs that read codons beginning with uridine.</text>
</comment>
<keyword evidence="4 13" id="KW-0808">Transferase</keyword>
<dbReference type="SFLD" id="SFLDG01082">
    <property type="entry name" value="B12-binding_domain_containing"/>
    <property type="match status" value="1"/>
</dbReference>
<keyword evidence="13" id="KW-0819">tRNA processing</keyword>
<dbReference type="InterPro" id="IPR038135">
    <property type="entry name" value="Methylthiotransferase_N_sf"/>
</dbReference>
<feature type="region of interest" description="Disordered" evidence="14">
    <location>
        <begin position="1"/>
        <end position="22"/>
    </location>
</feature>
<evidence type="ECO:0000256" key="5">
    <source>
        <dbReference type="ARBA" id="ARBA00022691"/>
    </source>
</evidence>
<reference evidence="18 19" key="1">
    <citation type="submission" date="2019-03" db="EMBL/GenBank/DDBJ databases">
        <title>Deep-cultivation of Planctomycetes and their phenomic and genomic characterization uncovers novel biology.</title>
        <authorList>
            <person name="Wiegand S."/>
            <person name="Jogler M."/>
            <person name="Boedeker C."/>
            <person name="Pinto D."/>
            <person name="Vollmers J."/>
            <person name="Rivas-Marin E."/>
            <person name="Kohn T."/>
            <person name="Peeters S.H."/>
            <person name="Heuer A."/>
            <person name="Rast P."/>
            <person name="Oberbeckmann S."/>
            <person name="Bunk B."/>
            <person name="Jeske O."/>
            <person name="Meyerdierks A."/>
            <person name="Storesund J.E."/>
            <person name="Kallscheuer N."/>
            <person name="Luecker S."/>
            <person name="Lage O.M."/>
            <person name="Pohl T."/>
            <person name="Merkel B.J."/>
            <person name="Hornburger P."/>
            <person name="Mueller R.-W."/>
            <person name="Bruemmer F."/>
            <person name="Labrenz M."/>
            <person name="Spormann A.M."/>
            <person name="Op den Camp H."/>
            <person name="Overmann J."/>
            <person name="Amann R."/>
            <person name="Jetten M.S.M."/>
            <person name="Mascher T."/>
            <person name="Medema M.H."/>
            <person name="Devos D.P."/>
            <person name="Kaster A.-K."/>
            <person name="Ovreas L."/>
            <person name="Rohde M."/>
            <person name="Galperin M.Y."/>
            <person name="Jogler C."/>
        </authorList>
    </citation>
    <scope>NUCLEOTIDE SEQUENCE [LARGE SCALE GENOMIC DNA]</scope>
    <source>
        <strain evidence="18 19">V144</strain>
    </source>
</reference>
<dbReference type="GO" id="GO:0035597">
    <property type="term" value="F:tRNA-2-methylthio-N(6)-dimethylallyladenosine(37) synthase activity"/>
    <property type="evidence" value="ECO:0007669"/>
    <property type="project" value="UniProtKB-EC"/>
</dbReference>
<dbReference type="HAMAP" id="MF_01864">
    <property type="entry name" value="tRNA_metthiotr_MiaB"/>
    <property type="match status" value="1"/>
</dbReference>
<feature type="domain" description="MTTase N-terminal" evidence="16">
    <location>
        <begin position="32"/>
        <end position="148"/>
    </location>
</feature>
<dbReference type="FunFam" id="3.40.50.12160:FF:000003">
    <property type="entry name" value="CDK5 regulatory subunit-associated protein 1"/>
    <property type="match status" value="1"/>
</dbReference>
<organism evidence="18 19">
    <name type="scientific">Gimesia aquarii</name>
    <dbReference type="NCBI Taxonomy" id="2527964"/>
    <lineage>
        <taxon>Bacteria</taxon>
        <taxon>Pseudomonadati</taxon>
        <taxon>Planctomycetota</taxon>
        <taxon>Planctomycetia</taxon>
        <taxon>Planctomycetales</taxon>
        <taxon>Planctomycetaceae</taxon>
        <taxon>Gimesia</taxon>
    </lineage>
</organism>
<dbReference type="EMBL" id="CP037920">
    <property type="protein sequence ID" value="QDT97466.1"/>
    <property type="molecule type" value="Genomic_DNA"/>
</dbReference>
<dbReference type="Gene3D" id="3.40.50.12160">
    <property type="entry name" value="Methylthiotransferase, N-terminal domain"/>
    <property type="match status" value="1"/>
</dbReference>
<evidence type="ECO:0000256" key="14">
    <source>
        <dbReference type="SAM" id="MobiDB-lite"/>
    </source>
</evidence>
<dbReference type="InterPro" id="IPR013848">
    <property type="entry name" value="Methylthiotransferase_N"/>
</dbReference>
<dbReference type="InterPro" id="IPR020612">
    <property type="entry name" value="Methylthiotransferase_CS"/>
</dbReference>
<feature type="domain" description="Radical SAM core" evidence="17">
    <location>
        <begin position="189"/>
        <end position="421"/>
    </location>
</feature>
<dbReference type="PROSITE" id="PS50926">
    <property type="entry name" value="TRAM"/>
    <property type="match status" value="1"/>
</dbReference>
<comment type="catalytic activity">
    <reaction evidence="13">
        <text>N(6)-dimethylallyladenosine(37) in tRNA + (sulfur carrier)-SH + AH2 + 2 S-adenosyl-L-methionine = 2-methylsulfanyl-N(6)-dimethylallyladenosine(37) in tRNA + (sulfur carrier)-H + 5'-deoxyadenosine + L-methionine + A + S-adenosyl-L-homocysteine + 2 H(+)</text>
        <dbReference type="Rhea" id="RHEA:37067"/>
        <dbReference type="Rhea" id="RHEA-COMP:10375"/>
        <dbReference type="Rhea" id="RHEA-COMP:10376"/>
        <dbReference type="Rhea" id="RHEA-COMP:14737"/>
        <dbReference type="Rhea" id="RHEA-COMP:14739"/>
        <dbReference type="ChEBI" id="CHEBI:13193"/>
        <dbReference type="ChEBI" id="CHEBI:15378"/>
        <dbReference type="ChEBI" id="CHEBI:17319"/>
        <dbReference type="ChEBI" id="CHEBI:17499"/>
        <dbReference type="ChEBI" id="CHEBI:29917"/>
        <dbReference type="ChEBI" id="CHEBI:57844"/>
        <dbReference type="ChEBI" id="CHEBI:57856"/>
        <dbReference type="ChEBI" id="CHEBI:59789"/>
        <dbReference type="ChEBI" id="CHEBI:64428"/>
        <dbReference type="ChEBI" id="CHEBI:74415"/>
        <dbReference type="ChEBI" id="CHEBI:74417"/>
        <dbReference type="EC" id="2.8.4.3"/>
    </reaction>
</comment>
<dbReference type="FunFam" id="3.80.30.20:FF:000001">
    <property type="entry name" value="tRNA-2-methylthio-N(6)-dimethylallyladenosine synthase 2"/>
    <property type="match status" value="1"/>
</dbReference>
<dbReference type="SMART" id="SM00729">
    <property type="entry name" value="Elp3"/>
    <property type="match status" value="1"/>
</dbReference>
<dbReference type="PANTHER" id="PTHR43020:SF2">
    <property type="entry name" value="MITOCHONDRIAL TRNA METHYLTHIOTRANSFERASE CDK5RAP1"/>
    <property type="match status" value="1"/>
</dbReference>
<dbReference type="SUPFAM" id="SSF102114">
    <property type="entry name" value="Radical SAM enzymes"/>
    <property type="match status" value="1"/>
</dbReference>
<comment type="subcellular location">
    <subcellularLocation>
        <location evidence="13">Cytoplasm</location>
    </subcellularLocation>
</comment>
<dbReference type="Pfam" id="PF04055">
    <property type="entry name" value="Radical_SAM"/>
    <property type="match status" value="1"/>
</dbReference>
<keyword evidence="8 13" id="KW-0411">Iron-sulfur</keyword>
<evidence type="ECO:0000256" key="6">
    <source>
        <dbReference type="ARBA" id="ARBA00022723"/>
    </source>
</evidence>